<dbReference type="PANTHER" id="PTHR47961">
    <property type="entry name" value="DNA POLYMERASE THETA, PUTATIVE (AFU_ORTHOLOGUE AFUA_1G05260)-RELATED"/>
    <property type="match status" value="1"/>
</dbReference>
<dbReference type="InterPro" id="IPR036390">
    <property type="entry name" value="WH_DNA-bd_sf"/>
</dbReference>
<dbReference type="Gene3D" id="1.10.3380.30">
    <property type="match status" value="1"/>
</dbReference>
<dbReference type="PANTHER" id="PTHR47961:SF6">
    <property type="entry name" value="DNA-DIRECTED DNA POLYMERASE"/>
    <property type="match status" value="1"/>
</dbReference>
<dbReference type="RefSeq" id="WP_138594682.1">
    <property type="nucleotide sequence ID" value="NZ_PNCK01000009.1"/>
</dbReference>
<comment type="caution">
    <text evidence="6">The sequence shown here is derived from an EMBL/GenBank/DDBJ whole genome shotgun (WGS) entry which is preliminary data.</text>
</comment>
<dbReference type="GO" id="GO:0005524">
    <property type="term" value="F:ATP binding"/>
    <property type="evidence" value="ECO:0007669"/>
    <property type="project" value="UniProtKB-KW"/>
</dbReference>
<keyword evidence="7" id="KW-1185">Reference proteome</keyword>
<reference evidence="6 8" key="1">
    <citation type="submission" date="2017-12" db="EMBL/GenBank/DDBJ databases">
        <authorList>
            <person name="Paulsen S."/>
            <person name="Gram L.K."/>
        </authorList>
    </citation>
    <scope>NUCLEOTIDE SEQUENCE [LARGE SCALE GENOMIC DNA]</scope>
    <source>
        <strain evidence="6 8">S2231</strain>
        <strain evidence="5">S2233</strain>
    </source>
</reference>
<dbReference type="AlphaFoldDB" id="A0A5S3XX29"/>
<organism evidence="6 8">
    <name type="scientific">Pseudoalteromonas citrea</name>
    <dbReference type="NCBI Taxonomy" id="43655"/>
    <lineage>
        <taxon>Bacteria</taxon>
        <taxon>Pseudomonadati</taxon>
        <taxon>Pseudomonadota</taxon>
        <taxon>Gammaproteobacteria</taxon>
        <taxon>Alteromonadales</taxon>
        <taxon>Pseudoalteromonadaceae</taxon>
        <taxon>Pseudoalteromonas</taxon>
    </lineage>
</organism>
<evidence type="ECO:0000313" key="7">
    <source>
        <dbReference type="Proteomes" id="UP000305730"/>
    </source>
</evidence>
<gene>
    <name evidence="6" type="ORF">CWB96_00260</name>
    <name evidence="5" type="ORF">CWB97_02255</name>
</gene>
<dbReference type="Proteomes" id="UP000307706">
    <property type="component" value="Unassembled WGS sequence"/>
</dbReference>
<proteinExistence type="predicted"/>
<dbReference type="EMBL" id="PNCK01000009">
    <property type="protein sequence ID" value="TMP46299.1"/>
    <property type="molecule type" value="Genomic_DNA"/>
</dbReference>
<dbReference type="EMBL" id="PNCL01000001">
    <property type="protein sequence ID" value="TMP63075.1"/>
    <property type="molecule type" value="Genomic_DNA"/>
</dbReference>
<evidence type="ECO:0000313" key="5">
    <source>
        <dbReference type="EMBL" id="TMP46299.1"/>
    </source>
</evidence>
<reference evidence="8" key="2">
    <citation type="submission" date="2019-06" db="EMBL/GenBank/DDBJ databases">
        <title>Co-occurence of chitin degradation, pigmentation and bioactivity in marine Pseudoalteromonas.</title>
        <authorList>
            <person name="Sonnenschein E.C."/>
            <person name="Bech P.K."/>
        </authorList>
    </citation>
    <scope>NUCLEOTIDE SEQUENCE [LARGE SCALE GENOMIC DNA]</scope>
    <source>
        <strain evidence="8">S2231</strain>
    </source>
</reference>
<evidence type="ECO:0000256" key="2">
    <source>
        <dbReference type="ARBA" id="ARBA00022801"/>
    </source>
</evidence>
<evidence type="ECO:0000256" key="4">
    <source>
        <dbReference type="ARBA" id="ARBA00022840"/>
    </source>
</evidence>
<keyword evidence="3" id="KW-0347">Helicase</keyword>
<dbReference type="SUPFAM" id="SSF46785">
    <property type="entry name" value="Winged helix' DNA-binding domain"/>
    <property type="match status" value="1"/>
</dbReference>
<name>A0A5S3XX29_9GAMM</name>
<sequence length="338" mass="38332">MARKLKSHQRILIADTVQQAKLWLEDNDPNYLARYEGHCYLLCEQPAAWQERVNSPKPVKSNLMKEANLSFHLLAEIGAGTITNTEDITQWFDRSLAKIQVSVDETTITKVFDDLKKSQMIVVSENGSYKISKLGGVSVKWYYRPEDIFFWSCALQTIEQLNLWDNDDVLAWGLAGAPSYNLDYIPKNQVKLVDEYAERLRGHIPFALGLGLPADIAEHIRGKAIPYQRLAAFKHDLSRVFQALREVAEAHNIKRPKGFWHLLETRFKEGVASAAVELMNVEGMGVVALRKLARQGITSLEHFIDYDNESSVFDVMGHKKAPISLVSAKSLVRAKHQK</sequence>
<accession>A0A5S3XX29</accession>
<evidence type="ECO:0000313" key="8">
    <source>
        <dbReference type="Proteomes" id="UP000307706"/>
    </source>
</evidence>
<dbReference type="GO" id="GO:0004386">
    <property type="term" value="F:helicase activity"/>
    <property type="evidence" value="ECO:0007669"/>
    <property type="project" value="UniProtKB-KW"/>
</dbReference>
<evidence type="ECO:0000256" key="1">
    <source>
        <dbReference type="ARBA" id="ARBA00022741"/>
    </source>
</evidence>
<reference evidence="6" key="3">
    <citation type="submission" date="2019-09" db="EMBL/GenBank/DDBJ databases">
        <title>Co-occurence of chitin degradation, pigmentation and bioactivity in marine Pseudoalteromonas.</title>
        <authorList>
            <person name="Sonnenschein E.C."/>
            <person name="Bech P.K."/>
        </authorList>
    </citation>
    <scope>NUCLEOTIDE SEQUENCE</scope>
    <source>
        <strain evidence="6">S2231</strain>
        <strain evidence="5 7">S2233</strain>
    </source>
</reference>
<dbReference type="SUPFAM" id="SSF158702">
    <property type="entry name" value="Sec63 N-terminal domain-like"/>
    <property type="match status" value="1"/>
</dbReference>
<evidence type="ECO:0000256" key="3">
    <source>
        <dbReference type="ARBA" id="ARBA00022806"/>
    </source>
</evidence>
<protein>
    <submittedName>
        <fullName evidence="6">Uncharacterized protein</fullName>
    </submittedName>
</protein>
<keyword evidence="4" id="KW-0067">ATP-binding</keyword>
<dbReference type="Proteomes" id="UP000305730">
    <property type="component" value="Unassembled WGS sequence"/>
</dbReference>
<evidence type="ECO:0000313" key="6">
    <source>
        <dbReference type="EMBL" id="TMP63075.1"/>
    </source>
</evidence>
<keyword evidence="1" id="KW-0547">Nucleotide-binding</keyword>
<keyword evidence="2" id="KW-0378">Hydrolase</keyword>
<dbReference type="InterPro" id="IPR050474">
    <property type="entry name" value="Hel308_SKI2-like"/>
</dbReference>
<dbReference type="GO" id="GO:0016787">
    <property type="term" value="F:hydrolase activity"/>
    <property type="evidence" value="ECO:0007669"/>
    <property type="project" value="UniProtKB-KW"/>
</dbReference>